<evidence type="ECO:0000313" key="11">
    <source>
        <dbReference type="Proteomes" id="UP001156905"/>
    </source>
</evidence>
<evidence type="ECO:0000256" key="1">
    <source>
        <dbReference type="ARBA" id="ARBA00004429"/>
    </source>
</evidence>
<dbReference type="InterPro" id="IPR035906">
    <property type="entry name" value="MetI-like_sf"/>
</dbReference>
<feature type="transmembrane region" description="Helical" evidence="8">
    <location>
        <begin position="241"/>
        <end position="264"/>
    </location>
</feature>
<comment type="similarity">
    <text evidence="8">Belongs to the binding-protein-dependent transport system permease family.</text>
</comment>
<organism evidence="10 11">
    <name type="scientific">Bradyrhizobium iriomotense</name>
    <dbReference type="NCBI Taxonomy" id="441950"/>
    <lineage>
        <taxon>Bacteria</taxon>
        <taxon>Pseudomonadati</taxon>
        <taxon>Pseudomonadota</taxon>
        <taxon>Alphaproteobacteria</taxon>
        <taxon>Hyphomicrobiales</taxon>
        <taxon>Nitrobacteraceae</taxon>
        <taxon>Bradyrhizobium</taxon>
    </lineage>
</organism>
<evidence type="ECO:0000313" key="10">
    <source>
        <dbReference type="EMBL" id="GLR88449.1"/>
    </source>
</evidence>
<dbReference type="EMBL" id="BSOW01000019">
    <property type="protein sequence ID" value="GLR88449.1"/>
    <property type="molecule type" value="Genomic_DNA"/>
</dbReference>
<feature type="transmembrane region" description="Helical" evidence="8">
    <location>
        <begin position="185"/>
        <end position="206"/>
    </location>
</feature>
<accession>A0ABQ6B1Y7</accession>
<evidence type="ECO:0000256" key="2">
    <source>
        <dbReference type="ARBA" id="ARBA00022448"/>
    </source>
</evidence>
<feature type="domain" description="ABC transmembrane type-1" evidence="9">
    <location>
        <begin position="72"/>
        <end position="260"/>
    </location>
</feature>
<feature type="transmembrane region" description="Helical" evidence="8">
    <location>
        <begin position="12"/>
        <end position="35"/>
    </location>
</feature>
<evidence type="ECO:0000256" key="4">
    <source>
        <dbReference type="ARBA" id="ARBA00022519"/>
    </source>
</evidence>
<keyword evidence="5 8" id="KW-0812">Transmembrane</keyword>
<proteinExistence type="inferred from homology"/>
<evidence type="ECO:0000256" key="5">
    <source>
        <dbReference type="ARBA" id="ARBA00022692"/>
    </source>
</evidence>
<keyword evidence="4" id="KW-0997">Cell inner membrane</keyword>
<dbReference type="PANTHER" id="PTHR43357">
    <property type="entry name" value="INNER MEMBRANE ABC TRANSPORTER PERMEASE PROTEIN YDCV"/>
    <property type="match status" value="1"/>
</dbReference>
<comment type="caution">
    <text evidence="10">The sequence shown here is derived from an EMBL/GenBank/DDBJ whole genome shotgun (WGS) entry which is preliminary data.</text>
</comment>
<feature type="transmembrane region" description="Helical" evidence="8">
    <location>
        <begin position="107"/>
        <end position="131"/>
    </location>
</feature>
<dbReference type="Gene3D" id="1.10.3720.10">
    <property type="entry name" value="MetI-like"/>
    <property type="match status" value="1"/>
</dbReference>
<evidence type="ECO:0000256" key="3">
    <source>
        <dbReference type="ARBA" id="ARBA00022475"/>
    </source>
</evidence>
<evidence type="ECO:0000259" key="9">
    <source>
        <dbReference type="PROSITE" id="PS50928"/>
    </source>
</evidence>
<feature type="transmembrane region" description="Helical" evidence="8">
    <location>
        <begin position="143"/>
        <end position="164"/>
    </location>
</feature>
<keyword evidence="6 8" id="KW-1133">Transmembrane helix</keyword>
<keyword evidence="11" id="KW-1185">Reference proteome</keyword>
<dbReference type="Pfam" id="PF00528">
    <property type="entry name" value="BPD_transp_1"/>
    <property type="match status" value="1"/>
</dbReference>
<evidence type="ECO:0000256" key="6">
    <source>
        <dbReference type="ARBA" id="ARBA00022989"/>
    </source>
</evidence>
<dbReference type="SUPFAM" id="SSF161098">
    <property type="entry name" value="MetI-like"/>
    <property type="match status" value="1"/>
</dbReference>
<dbReference type="PANTHER" id="PTHR43357:SF4">
    <property type="entry name" value="INNER MEMBRANE ABC TRANSPORTER PERMEASE PROTEIN YDCV"/>
    <property type="match status" value="1"/>
</dbReference>
<keyword evidence="7 8" id="KW-0472">Membrane</keyword>
<evidence type="ECO:0000256" key="7">
    <source>
        <dbReference type="ARBA" id="ARBA00023136"/>
    </source>
</evidence>
<dbReference type="InterPro" id="IPR000515">
    <property type="entry name" value="MetI-like"/>
</dbReference>
<keyword evidence="3" id="KW-1003">Cell membrane</keyword>
<dbReference type="PROSITE" id="PS50928">
    <property type="entry name" value="ABC_TM1"/>
    <property type="match status" value="1"/>
</dbReference>
<comment type="subcellular location">
    <subcellularLocation>
        <location evidence="1">Cell inner membrane</location>
        <topology evidence="1">Multi-pass membrane protein</topology>
    </subcellularLocation>
    <subcellularLocation>
        <location evidence="8">Cell membrane</location>
        <topology evidence="8">Multi-pass membrane protein</topology>
    </subcellularLocation>
</comment>
<feature type="transmembrane region" description="Helical" evidence="8">
    <location>
        <begin position="76"/>
        <end position="95"/>
    </location>
</feature>
<dbReference type="CDD" id="cd06261">
    <property type="entry name" value="TM_PBP2"/>
    <property type="match status" value="1"/>
</dbReference>
<sequence>MLLSPYPTNAERIRVAALWFWCVLVLIFLVVPIFVPVPLSFNSGSFFTFPLAGVSTRWYEVVLGTPRWRAAIGNSLLIGFGTTILATVLGTLTAIGLSDPKFPGRRFVVPLLISPLIVPVVVTAVGTYLFYARIGLANTYGGIILAHTVLASPFVVVTVSASLAGFDRNLMRATSILGAKPLTGFLRVMLPLILPGVLSGAAFAFVTSFDEVVVVQFLANAQQRTLPLEMFTGLREQLSPAITAAATLMMGLSILLLIVANLLARRSRKNAGAASE</sequence>
<evidence type="ECO:0000256" key="8">
    <source>
        <dbReference type="RuleBase" id="RU363032"/>
    </source>
</evidence>
<protein>
    <submittedName>
        <fullName evidence="10">Polyamine ABC transporter permease</fullName>
    </submittedName>
</protein>
<dbReference type="RefSeq" id="WP_284270043.1">
    <property type="nucleotide sequence ID" value="NZ_BSOW01000019.1"/>
</dbReference>
<reference evidence="11" key="1">
    <citation type="journal article" date="2019" name="Int. J. Syst. Evol. Microbiol.">
        <title>The Global Catalogue of Microorganisms (GCM) 10K type strain sequencing project: providing services to taxonomists for standard genome sequencing and annotation.</title>
        <authorList>
            <consortium name="The Broad Institute Genomics Platform"/>
            <consortium name="The Broad Institute Genome Sequencing Center for Infectious Disease"/>
            <person name="Wu L."/>
            <person name="Ma J."/>
        </authorList>
    </citation>
    <scope>NUCLEOTIDE SEQUENCE [LARGE SCALE GENOMIC DNA]</scope>
    <source>
        <strain evidence="11">NBRC 102520</strain>
    </source>
</reference>
<keyword evidence="2 8" id="KW-0813">Transport</keyword>
<name>A0ABQ6B1Y7_9BRAD</name>
<dbReference type="Proteomes" id="UP001156905">
    <property type="component" value="Unassembled WGS sequence"/>
</dbReference>
<gene>
    <name evidence="10" type="ORF">GCM10007857_51610</name>
</gene>